<dbReference type="InterPro" id="IPR016036">
    <property type="entry name" value="Malonyl_transacylase_ACP-bd"/>
</dbReference>
<evidence type="ECO:0000256" key="5">
    <source>
        <dbReference type="ARBA" id="ARBA00012948"/>
    </source>
</evidence>
<keyword evidence="12" id="KW-0444">Lipid biosynthesis</keyword>
<name>A0A8C1G0M2_CYPCA</name>
<comment type="catalytic activity">
    <reaction evidence="39">
        <text>hexanoyl-[ACP] + malonyl-[ACP] + H(+) = 3-oxooctanoyl-[ACP] + holo-[ACP] + CO2</text>
        <dbReference type="Rhea" id="RHEA:41836"/>
        <dbReference type="Rhea" id="RHEA-COMP:9623"/>
        <dbReference type="Rhea" id="RHEA-COMP:9632"/>
        <dbReference type="Rhea" id="RHEA-COMP:9633"/>
        <dbReference type="Rhea" id="RHEA-COMP:9685"/>
        <dbReference type="ChEBI" id="CHEBI:15378"/>
        <dbReference type="ChEBI" id="CHEBI:16526"/>
        <dbReference type="ChEBI" id="CHEBI:64479"/>
        <dbReference type="ChEBI" id="CHEBI:78449"/>
        <dbReference type="ChEBI" id="CHEBI:78459"/>
        <dbReference type="ChEBI" id="CHEBI:78460"/>
    </reaction>
    <physiologicalReaction direction="left-to-right" evidence="39">
        <dbReference type="Rhea" id="RHEA:41837"/>
    </physiologicalReaction>
</comment>
<comment type="catalytic activity">
    <reaction evidence="42">
        <text>tetradecanoyl-[ACP] + malonyl-[ACP] + H(+) = 3-oxohexadecanoyl-[ACP] + holo-[ACP] + CO2</text>
        <dbReference type="Rhea" id="RHEA:41900"/>
        <dbReference type="Rhea" id="RHEA-COMP:9623"/>
        <dbReference type="Rhea" id="RHEA-COMP:9648"/>
        <dbReference type="Rhea" id="RHEA-COMP:9649"/>
        <dbReference type="Rhea" id="RHEA-COMP:9685"/>
        <dbReference type="ChEBI" id="CHEBI:15378"/>
        <dbReference type="ChEBI" id="CHEBI:16526"/>
        <dbReference type="ChEBI" id="CHEBI:64479"/>
        <dbReference type="ChEBI" id="CHEBI:78449"/>
        <dbReference type="ChEBI" id="CHEBI:78477"/>
        <dbReference type="ChEBI" id="CHEBI:78478"/>
    </reaction>
    <physiologicalReaction direction="left-to-right" evidence="42">
        <dbReference type="Rhea" id="RHEA:41901"/>
    </physiologicalReaction>
</comment>
<dbReference type="GO" id="GO:0004315">
    <property type="term" value="F:3-oxoacyl-[acyl-carrier-protein] synthase activity"/>
    <property type="evidence" value="ECO:0007669"/>
    <property type="project" value="UniProtKB-EC"/>
</dbReference>
<dbReference type="Pfam" id="PF21149">
    <property type="entry name" value="FAS_pseudo-KR"/>
    <property type="match status" value="1"/>
</dbReference>
<evidence type="ECO:0000256" key="45">
    <source>
        <dbReference type="ARBA" id="ARBA00047810"/>
    </source>
</evidence>
<evidence type="ECO:0000256" key="36">
    <source>
        <dbReference type="ARBA" id="ARBA00023442"/>
    </source>
</evidence>
<dbReference type="Pfam" id="PF08659">
    <property type="entry name" value="KR"/>
    <property type="match status" value="1"/>
</dbReference>
<dbReference type="SUPFAM" id="SSF52151">
    <property type="entry name" value="FabD/lysophospholipase-like"/>
    <property type="match status" value="1"/>
</dbReference>
<dbReference type="CDD" id="cd00833">
    <property type="entry name" value="PKS"/>
    <property type="match status" value="1"/>
</dbReference>
<evidence type="ECO:0000256" key="67">
    <source>
        <dbReference type="ARBA" id="ARBA00049521"/>
    </source>
</evidence>
<evidence type="ECO:0000256" key="29">
    <source>
        <dbReference type="ARBA" id="ARBA00023373"/>
    </source>
</evidence>
<comment type="catalytic activity">
    <reaction evidence="32">
        <text>(3R)-hydroxytetradecanoyl-[ACP] = (2E)-tetradecenoyl-[ACP] + H2O</text>
        <dbReference type="Rhea" id="RHEA:41892"/>
        <dbReference type="Rhea" id="RHEA-COMP:9646"/>
        <dbReference type="Rhea" id="RHEA-COMP:9647"/>
        <dbReference type="ChEBI" id="CHEBI:15377"/>
        <dbReference type="ChEBI" id="CHEBI:78474"/>
        <dbReference type="ChEBI" id="CHEBI:78475"/>
    </reaction>
    <physiologicalReaction direction="left-to-right" evidence="32">
        <dbReference type="Rhea" id="RHEA:41893"/>
    </physiologicalReaction>
</comment>
<evidence type="ECO:0000256" key="2">
    <source>
        <dbReference type="ARBA" id="ARBA00012004"/>
    </source>
</evidence>
<evidence type="ECO:0000259" key="70">
    <source>
        <dbReference type="PROSITE" id="PS50075"/>
    </source>
</evidence>
<dbReference type="GO" id="GO:0004313">
    <property type="term" value="F:[acyl-carrier-protein] S-acetyltransferase activity"/>
    <property type="evidence" value="ECO:0007669"/>
    <property type="project" value="UniProtKB-EC"/>
</dbReference>
<comment type="catalytic activity">
    <reaction evidence="46">
        <text>(2E)-hexenoyl-[ACP] + NADPH + H(+) = hexanoyl-[ACP] + NADP(+)</text>
        <dbReference type="Rhea" id="RHEA:41832"/>
        <dbReference type="Rhea" id="RHEA-COMP:9631"/>
        <dbReference type="Rhea" id="RHEA-COMP:9632"/>
        <dbReference type="ChEBI" id="CHEBI:15378"/>
        <dbReference type="ChEBI" id="CHEBI:57783"/>
        <dbReference type="ChEBI" id="CHEBI:58349"/>
        <dbReference type="ChEBI" id="CHEBI:78458"/>
        <dbReference type="ChEBI" id="CHEBI:78459"/>
    </reaction>
    <physiologicalReaction direction="left-to-right" evidence="46">
        <dbReference type="Rhea" id="RHEA:41833"/>
    </physiologicalReaction>
</comment>
<evidence type="ECO:0000313" key="73">
    <source>
        <dbReference type="Ensembl" id="ENSCCRP00010001910.1"/>
    </source>
</evidence>
<keyword evidence="26" id="KW-0511">Multifunctional enzyme</keyword>
<comment type="catalytic activity">
    <reaction evidence="49">
        <text>hexadecanoyl-[ACP] + malonyl-[ACP] + H(+) = 3-oxooctadecanoyl-[ACP] + holo-[ACP] + CO2</text>
        <dbReference type="Rhea" id="RHEA:41916"/>
        <dbReference type="Rhea" id="RHEA-COMP:9623"/>
        <dbReference type="Rhea" id="RHEA-COMP:9652"/>
        <dbReference type="Rhea" id="RHEA-COMP:9653"/>
        <dbReference type="Rhea" id="RHEA-COMP:9685"/>
        <dbReference type="ChEBI" id="CHEBI:15378"/>
        <dbReference type="ChEBI" id="CHEBI:16526"/>
        <dbReference type="ChEBI" id="CHEBI:64479"/>
        <dbReference type="ChEBI" id="CHEBI:78449"/>
        <dbReference type="ChEBI" id="CHEBI:78483"/>
        <dbReference type="ChEBI" id="CHEBI:78487"/>
    </reaction>
    <physiologicalReaction direction="left-to-right" evidence="49">
        <dbReference type="Rhea" id="RHEA:41917"/>
    </physiologicalReaction>
</comment>
<dbReference type="InterPro" id="IPR029058">
    <property type="entry name" value="AB_hydrolase_fold"/>
</dbReference>
<evidence type="ECO:0000256" key="26">
    <source>
        <dbReference type="ARBA" id="ARBA00023268"/>
    </source>
</evidence>
<dbReference type="InterPro" id="IPR020806">
    <property type="entry name" value="PKS_PP-bd"/>
</dbReference>
<evidence type="ECO:0000256" key="51">
    <source>
        <dbReference type="ARBA" id="ARBA00048289"/>
    </source>
</evidence>
<comment type="catalytic activity">
    <reaction evidence="62">
        <text>(2E)-tetradecenoyl-[ACP] + NADPH + H(+) = tetradecanoyl-[ACP] + NADP(+)</text>
        <dbReference type="Rhea" id="RHEA:41896"/>
        <dbReference type="Rhea" id="RHEA-COMP:9647"/>
        <dbReference type="Rhea" id="RHEA-COMP:9648"/>
        <dbReference type="ChEBI" id="CHEBI:15378"/>
        <dbReference type="ChEBI" id="CHEBI:57783"/>
        <dbReference type="ChEBI" id="CHEBI:58349"/>
        <dbReference type="ChEBI" id="CHEBI:78475"/>
        <dbReference type="ChEBI" id="CHEBI:78477"/>
    </reaction>
    <physiologicalReaction direction="left-to-right" evidence="62">
        <dbReference type="Rhea" id="RHEA:41897"/>
    </physiologicalReaction>
</comment>
<evidence type="ECO:0000256" key="63">
    <source>
        <dbReference type="ARBA" id="ARBA00049263"/>
    </source>
</evidence>
<dbReference type="FunFam" id="3.40.366.10:FF:000005">
    <property type="entry name" value="Fatty acid synthase"/>
    <property type="match status" value="1"/>
</dbReference>
<evidence type="ECO:0000256" key="44">
    <source>
        <dbReference type="ARBA" id="ARBA00047578"/>
    </source>
</evidence>
<comment type="catalytic activity">
    <reaction evidence="41">
        <text>3-oxodecanoyl-[ACP] + NADPH + H(+) = (3R)-hydroxydecanoyl-[ACP] + NADP(+)</text>
        <dbReference type="Rhea" id="RHEA:41856"/>
        <dbReference type="Rhea" id="RHEA-COMP:9637"/>
        <dbReference type="Rhea" id="RHEA-COMP:9638"/>
        <dbReference type="ChEBI" id="CHEBI:15378"/>
        <dbReference type="ChEBI" id="CHEBI:57783"/>
        <dbReference type="ChEBI" id="CHEBI:58349"/>
        <dbReference type="ChEBI" id="CHEBI:78464"/>
        <dbReference type="ChEBI" id="CHEBI:78466"/>
    </reaction>
    <physiologicalReaction direction="left-to-right" evidence="41">
        <dbReference type="Rhea" id="RHEA:41857"/>
    </physiologicalReaction>
</comment>
<dbReference type="InterPro" id="IPR016035">
    <property type="entry name" value="Acyl_Trfase/lysoPLipase"/>
</dbReference>
<dbReference type="InterPro" id="IPR032821">
    <property type="entry name" value="PKS_assoc"/>
</dbReference>
<dbReference type="GO" id="GO:0006633">
    <property type="term" value="P:fatty acid biosynthetic process"/>
    <property type="evidence" value="ECO:0007669"/>
    <property type="project" value="UniProtKB-UniPathway"/>
</dbReference>
<evidence type="ECO:0000256" key="16">
    <source>
        <dbReference type="ARBA" id="ARBA00022801"/>
    </source>
</evidence>
<evidence type="ECO:0000256" key="1">
    <source>
        <dbReference type="ARBA" id="ARBA00005194"/>
    </source>
</evidence>
<comment type="function">
    <text evidence="36">Fatty acid synthetase is a multifunctional enzyme that catalyzes the de novo biosynthesis of long-chain saturated fatty acids starting from acetyl-CoA and malonyl-CoA in the presence of NADPH. This multifunctional protein contains 7 catalytic activities and a site for the binding of the prosthetic group 4'-phosphopantetheine of the acyl carrier protein ([ACP]) domain.</text>
</comment>
<evidence type="ECO:0000256" key="47">
    <source>
        <dbReference type="ARBA" id="ARBA00047953"/>
    </source>
</evidence>
<comment type="catalytic activity">
    <reaction evidence="64">
        <text>3-oxohexadecanoyl-[ACP] + NADPH + H(+) = (3R)-hydroxyhexadecanoyl-[ACP] + NADP(+)</text>
        <dbReference type="Rhea" id="RHEA:41904"/>
        <dbReference type="Rhea" id="RHEA-COMP:9649"/>
        <dbReference type="Rhea" id="RHEA-COMP:9650"/>
        <dbReference type="ChEBI" id="CHEBI:15378"/>
        <dbReference type="ChEBI" id="CHEBI:57783"/>
        <dbReference type="ChEBI" id="CHEBI:58349"/>
        <dbReference type="ChEBI" id="CHEBI:78478"/>
        <dbReference type="ChEBI" id="CHEBI:78480"/>
    </reaction>
    <physiologicalReaction direction="left-to-right" evidence="64">
        <dbReference type="Rhea" id="RHEA:41905"/>
    </physiologicalReaction>
</comment>
<feature type="active site" description="Proton acceptor; for dehydratase activity" evidence="69">
    <location>
        <position position="879"/>
    </location>
</feature>
<evidence type="ECO:0000256" key="34">
    <source>
        <dbReference type="ARBA" id="ARBA00023401"/>
    </source>
</evidence>
<evidence type="ECO:0000256" key="58">
    <source>
        <dbReference type="ARBA" id="ARBA00048704"/>
    </source>
</evidence>
<feature type="domain" description="Ketosynthase family 3 (KS3)" evidence="71">
    <location>
        <begin position="1"/>
        <end position="406"/>
    </location>
</feature>
<feature type="domain" description="PKS/mFAS DH" evidence="72">
    <location>
        <begin position="845"/>
        <end position="1102"/>
    </location>
</feature>
<evidence type="ECO:0000256" key="28">
    <source>
        <dbReference type="ARBA" id="ARBA00023351"/>
    </source>
</evidence>
<evidence type="ECO:0000256" key="24">
    <source>
        <dbReference type="ARBA" id="ARBA00023160"/>
    </source>
</evidence>
<dbReference type="SUPFAM" id="SSF53335">
    <property type="entry name" value="S-adenosyl-L-methionine-dependent methyltransferases"/>
    <property type="match status" value="1"/>
</dbReference>
<evidence type="ECO:0000256" key="8">
    <source>
        <dbReference type="ARBA" id="ARBA00013256"/>
    </source>
</evidence>
<comment type="catalytic activity">
    <reaction evidence="65">
        <text>3-oxooctanoyl-[ACP] + NADPH + H(+) = (3R)-hydroxyoctanoyl-[ACP] + NADP(+)</text>
        <dbReference type="Rhea" id="RHEA:41840"/>
        <dbReference type="Rhea" id="RHEA-COMP:9633"/>
        <dbReference type="Rhea" id="RHEA-COMP:9634"/>
        <dbReference type="ChEBI" id="CHEBI:15378"/>
        <dbReference type="ChEBI" id="CHEBI:57783"/>
        <dbReference type="ChEBI" id="CHEBI:58349"/>
        <dbReference type="ChEBI" id="CHEBI:78460"/>
        <dbReference type="ChEBI" id="CHEBI:78461"/>
    </reaction>
    <physiologicalReaction direction="left-to-right" evidence="65">
        <dbReference type="Rhea" id="RHEA:41841"/>
    </physiologicalReaction>
</comment>
<keyword evidence="20" id="KW-0007">Acetylation</keyword>
<dbReference type="EC" id="3.1.2.14" evidence="3"/>
<evidence type="ECO:0000256" key="13">
    <source>
        <dbReference type="ARBA" id="ARBA00022553"/>
    </source>
</evidence>
<dbReference type="Gene3D" id="3.90.180.10">
    <property type="entry name" value="Medium-chain alcohol dehydrogenases, catalytic domain"/>
    <property type="match status" value="1"/>
</dbReference>
<evidence type="ECO:0000256" key="41">
    <source>
        <dbReference type="ARBA" id="ARBA00047440"/>
    </source>
</evidence>
<dbReference type="SUPFAM" id="SSF53474">
    <property type="entry name" value="alpha/beta-Hydrolases"/>
    <property type="match status" value="1"/>
</dbReference>
<dbReference type="FunFam" id="1.10.1200.10:FF:000013">
    <property type="entry name" value="Fatty acid synthase"/>
    <property type="match status" value="1"/>
</dbReference>
<dbReference type="Pfam" id="PF13602">
    <property type="entry name" value="ADH_zinc_N_2"/>
    <property type="match status" value="1"/>
</dbReference>
<dbReference type="SMART" id="SM00825">
    <property type="entry name" value="PKS_KS"/>
    <property type="match status" value="1"/>
</dbReference>
<evidence type="ECO:0000256" key="17">
    <source>
        <dbReference type="ARBA" id="ARBA00022832"/>
    </source>
</evidence>
<dbReference type="GO" id="GO:0004316">
    <property type="term" value="F:3-oxoacyl-[acyl-carrier-protein] reductase (NADPH) activity"/>
    <property type="evidence" value="ECO:0007669"/>
    <property type="project" value="UniProtKB-EC"/>
</dbReference>
<evidence type="ECO:0000256" key="14">
    <source>
        <dbReference type="ARBA" id="ARBA00022679"/>
    </source>
</evidence>
<dbReference type="CDD" id="cd08954">
    <property type="entry name" value="KR_1_FAS_SDR_x"/>
    <property type="match status" value="1"/>
</dbReference>
<dbReference type="Ensembl" id="ENSCCRT00010002080.1">
    <property type="protein sequence ID" value="ENSCCRP00010001910.1"/>
    <property type="gene ID" value="ENSCCRG00010000835.1"/>
</dbReference>
<evidence type="ECO:0000256" key="40">
    <source>
        <dbReference type="ARBA" id="ARBA00047400"/>
    </source>
</evidence>
<dbReference type="InterPro" id="IPR020843">
    <property type="entry name" value="ER"/>
</dbReference>
<evidence type="ECO:0000256" key="27">
    <source>
        <dbReference type="ARBA" id="ARBA00023332"/>
    </source>
</evidence>
<evidence type="ECO:0000256" key="56">
    <source>
        <dbReference type="ARBA" id="ARBA00048650"/>
    </source>
</evidence>
<protein>
    <recommendedName>
        <fullName evidence="10">Fatty acid synthase</fullName>
        <ecNumber evidence="5">1.1.1.100</ecNumber>
        <ecNumber evidence="2">1.3.1.39</ecNumber>
        <ecNumber evidence="8">2.3.1.38</ecNumber>
        <ecNumber evidence="9">2.3.1.39</ecNumber>
        <ecNumber evidence="7">2.3.1.41</ecNumber>
        <ecNumber evidence="4">2.3.1.85</ecNumber>
        <ecNumber evidence="3">3.1.2.14</ecNumber>
        <ecNumber evidence="6">4.2.1.59</ecNumber>
    </recommendedName>
</protein>
<comment type="catalytic activity">
    <reaction evidence="67">
        <text>(2E)-decenoyl-[ACP] + NADPH + H(+) = decanoyl-[ACP] + NADP(+)</text>
        <dbReference type="Rhea" id="RHEA:41864"/>
        <dbReference type="Rhea" id="RHEA-COMP:9639"/>
        <dbReference type="Rhea" id="RHEA-COMP:9640"/>
        <dbReference type="ChEBI" id="CHEBI:15378"/>
        <dbReference type="ChEBI" id="CHEBI:57783"/>
        <dbReference type="ChEBI" id="CHEBI:58349"/>
        <dbReference type="ChEBI" id="CHEBI:78467"/>
        <dbReference type="ChEBI" id="CHEBI:78468"/>
    </reaction>
    <physiologicalReaction direction="left-to-right" evidence="67">
        <dbReference type="Rhea" id="RHEA:41865"/>
    </physiologicalReaction>
</comment>
<dbReference type="EC" id="4.2.1.59" evidence="6"/>
<comment type="catalytic activity">
    <reaction evidence="45">
        <text>(2E)-hexadecenoyl-[ACP] + NADPH + H(+) = hexadecanoyl-[ACP] + NADP(+)</text>
        <dbReference type="Rhea" id="RHEA:41912"/>
        <dbReference type="Rhea" id="RHEA-COMP:9651"/>
        <dbReference type="Rhea" id="RHEA-COMP:9652"/>
        <dbReference type="ChEBI" id="CHEBI:15378"/>
        <dbReference type="ChEBI" id="CHEBI:57783"/>
        <dbReference type="ChEBI" id="CHEBI:58349"/>
        <dbReference type="ChEBI" id="CHEBI:78481"/>
        <dbReference type="ChEBI" id="CHEBI:78483"/>
    </reaction>
    <physiologicalReaction direction="left-to-right" evidence="45">
        <dbReference type="Rhea" id="RHEA:41913"/>
    </physiologicalReaction>
</comment>
<dbReference type="GO" id="GO:0005737">
    <property type="term" value="C:cytoplasm"/>
    <property type="evidence" value="ECO:0007669"/>
    <property type="project" value="TreeGrafter"/>
</dbReference>
<evidence type="ECO:0000256" key="20">
    <source>
        <dbReference type="ARBA" id="ARBA00022990"/>
    </source>
</evidence>
<evidence type="ECO:0000256" key="42">
    <source>
        <dbReference type="ARBA" id="ARBA00047451"/>
    </source>
</evidence>
<dbReference type="EC" id="2.3.1.85" evidence="4"/>
<dbReference type="PROSITE" id="PS52004">
    <property type="entry name" value="KS3_2"/>
    <property type="match status" value="1"/>
</dbReference>
<evidence type="ECO:0000256" key="64">
    <source>
        <dbReference type="ARBA" id="ARBA00049414"/>
    </source>
</evidence>
<reference evidence="73" key="1">
    <citation type="submission" date="2025-08" db="UniProtKB">
        <authorList>
            <consortium name="Ensembl"/>
        </authorList>
    </citation>
    <scope>IDENTIFICATION</scope>
</reference>
<evidence type="ECO:0000256" key="62">
    <source>
        <dbReference type="ARBA" id="ARBA00049171"/>
    </source>
</evidence>
<comment type="catalytic activity">
    <reaction evidence="40">
        <text>a (3R)-hydroxyacyl-[ACP] + NADP(+) = a 3-oxoacyl-[ACP] + NADPH + H(+)</text>
        <dbReference type="Rhea" id="RHEA:17397"/>
        <dbReference type="Rhea" id="RHEA-COMP:9916"/>
        <dbReference type="Rhea" id="RHEA-COMP:9945"/>
        <dbReference type="ChEBI" id="CHEBI:15378"/>
        <dbReference type="ChEBI" id="CHEBI:57783"/>
        <dbReference type="ChEBI" id="CHEBI:58349"/>
        <dbReference type="ChEBI" id="CHEBI:78776"/>
        <dbReference type="ChEBI" id="CHEBI:78827"/>
        <dbReference type="EC" id="1.1.1.100"/>
    </reaction>
    <physiologicalReaction direction="right-to-left" evidence="40">
        <dbReference type="Rhea" id="RHEA:17399"/>
    </physiologicalReaction>
</comment>
<dbReference type="PANTHER" id="PTHR43775">
    <property type="entry name" value="FATTY ACID SYNTHASE"/>
    <property type="match status" value="1"/>
</dbReference>
<evidence type="ECO:0000256" key="61">
    <source>
        <dbReference type="ARBA" id="ARBA00049109"/>
    </source>
</evidence>
<evidence type="ECO:0000256" key="6">
    <source>
        <dbReference type="ARBA" id="ARBA00013167"/>
    </source>
</evidence>
<comment type="catalytic activity">
    <reaction evidence="66">
        <text>butanoyl-[ACP] + malonyl-[ACP] + H(+) = 3-oxohexanoyl-[ACP] + holo-[ACP] + CO2</text>
        <dbReference type="Rhea" id="RHEA:41820"/>
        <dbReference type="Rhea" id="RHEA-COMP:9623"/>
        <dbReference type="Rhea" id="RHEA-COMP:9628"/>
        <dbReference type="Rhea" id="RHEA-COMP:9629"/>
        <dbReference type="Rhea" id="RHEA-COMP:9685"/>
        <dbReference type="ChEBI" id="CHEBI:15378"/>
        <dbReference type="ChEBI" id="CHEBI:16526"/>
        <dbReference type="ChEBI" id="CHEBI:64479"/>
        <dbReference type="ChEBI" id="CHEBI:78449"/>
        <dbReference type="ChEBI" id="CHEBI:78454"/>
        <dbReference type="ChEBI" id="CHEBI:78456"/>
    </reaction>
    <physiologicalReaction direction="left-to-right" evidence="66">
        <dbReference type="Rhea" id="RHEA:41821"/>
    </physiologicalReaction>
</comment>
<evidence type="ECO:0000256" key="48">
    <source>
        <dbReference type="ARBA" id="ARBA00047961"/>
    </source>
</evidence>
<evidence type="ECO:0000256" key="19">
    <source>
        <dbReference type="ARBA" id="ARBA00022898"/>
    </source>
</evidence>
<evidence type="ECO:0000256" key="39">
    <source>
        <dbReference type="ARBA" id="ARBA00047394"/>
    </source>
</evidence>
<comment type="catalytic activity">
    <reaction evidence="52">
        <text>holo-[ACP] + malonyl-CoA = malonyl-[ACP] + CoA</text>
        <dbReference type="Rhea" id="RHEA:41792"/>
        <dbReference type="Rhea" id="RHEA-COMP:9623"/>
        <dbReference type="Rhea" id="RHEA-COMP:9685"/>
        <dbReference type="ChEBI" id="CHEBI:57287"/>
        <dbReference type="ChEBI" id="CHEBI:57384"/>
        <dbReference type="ChEBI" id="CHEBI:64479"/>
        <dbReference type="ChEBI" id="CHEBI:78449"/>
        <dbReference type="EC" id="2.3.1.39"/>
    </reaction>
    <physiologicalReaction direction="left-to-right" evidence="52">
        <dbReference type="Rhea" id="RHEA:41793"/>
    </physiologicalReaction>
</comment>
<dbReference type="PROSITE" id="PS00606">
    <property type="entry name" value="KS3_1"/>
    <property type="match status" value="1"/>
</dbReference>
<comment type="catalytic activity">
    <reaction evidence="56">
        <text>a 2,3-saturated acyl-[ACP] + NADP(+) = a (2E)-enoyl-[ACP] + NADPH + H(+)</text>
        <dbReference type="Rhea" id="RHEA:22564"/>
        <dbReference type="Rhea" id="RHEA-COMP:9925"/>
        <dbReference type="Rhea" id="RHEA-COMP:9926"/>
        <dbReference type="ChEBI" id="CHEBI:15378"/>
        <dbReference type="ChEBI" id="CHEBI:57783"/>
        <dbReference type="ChEBI" id="CHEBI:58349"/>
        <dbReference type="ChEBI" id="CHEBI:78784"/>
        <dbReference type="ChEBI" id="CHEBI:78785"/>
        <dbReference type="EC" id="1.3.1.39"/>
    </reaction>
    <physiologicalReaction direction="right-to-left" evidence="56">
        <dbReference type="Rhea" id="RHEA:22566"/>
    </physiologicalReaction>
</comment>
<dbReference type="Pfam" id="PF02801">
    <property type="entry name" value="Ketoacyl-synt_C"/>
    <property type="match status" value="1"/>
</dbReference>
<evidence type="ECO:0000313" key="74">
    <source>
        <dbReference type="Proteomes" id="UP000694427"/>
    </source>
</evidence>
<evidence type="ECO:0000256" key="32">
    <source>
        <dbReference type="ARBA" id="ARBA00023398"/>
    </source>
</evidence>
<dbReference type="Gene3D" id="3.30.70.3290">
    <property type="match status" value="1"/>
</dbReference>
<keyword evidence="25" id="KW-0456">Lyase</keyword>
<dbReference type="InterPro" id="IPR049391">
    <property type="entry name" value="FAS_pseudo-KR"/>
</dbReference>
<evidence type="ECO:0000256" key="57">
    <source>
        <dbReference type="ARBA" id="ARBA00048691"/>
    </source>
</evidence>
<dbReference type="GO" id="GO:0004312">
    <property type="term" value="F:fatty acid synthase activity"/>
    <property type="evidence" value="ECO:0007669"/>
    <property type="project" value="UniProtKB-EC"/>
</dbReference>
<evidence type="ECO:0000256" key="9">
    <source>
        <dbReference type="ARBA" id="ARBA00013258"/>
    </source>
</evidence>
<comment type="pathway">
    <text evidence="1">Lipid metabolism; fatty acid biosynthesis.</text>
</comment>
<dbReference type="FunFam" id="3.90.180.10:FF:000015">
    <property type="entry name" value="Fatty acid synthase"/>
    <property type="match status" value="1"/>
</dbReference>
<comment type="catalytic activity">
    <reaction evidence="34">
        <text>(3R)-hydroxyhexadecanoyl-[ACP] = (2E)-hexadecenoyl-[ACP] + H2O</text>
        <dbReference type="Rhea" id="RHEA:41908"/>
        <dbReference type="Rhea" id="RHEA-COMP:9650"/>
        <dbReference type="Rhea" id="RHEA-COMP:9651"/>
        <dbReference type="ChEBI" id="CHEBI:15377"/>
        <dbReference type="ChEBI" id="CHEBI:78480"/>
        <dbReference type="ChEBI" id="CHEBI:78481"/>
    </reaction>
    <physiologicalReaction direction="left-to-right" evidence="34">
        <dbReference type="Rhea" id="RHEA:41909"/>
    </physiologicalReaction>
</comment>
<evidence type="ECO:0000256" key="33">
    <source>
        <dbReference type="ARBA" id="ARBA00023399"/>
    </source>
</evidence>
<dbReference type="SUPFAM" id="SSF51735">
    <property type="entry name" value="NAD(P)-binding Rossmann-fold domains"/>
    <property type="match status" value="2"/>
</dbReference>
<dbReference type="UniPathway" id="UPA00094"/>
<keyword evidence="13" id="KW-0597">Phosphoprotein</keyword>
<comment type="catalytic activity">
    <reaction evidence="38">
        <text>3-oxooctadecanoyl-[ACP] + NADPH + H(+) = (3R)-hydroxyoctadecanoyl-[ACP] + NADP(+)</text>
        <dbReference type="Rhea" id="RHEA:41920"/>
        <dbReference type="Rhea" id="RHEA-COMP:9653"/>
        <dbReference type="Rhea" id="RHEA-COMP:9654"/>
        <dbReference type="ChEBI" id="CHEBI:15378"/>
        <dbReference type="ChEBI" id="CHEBI:57783"/>
        <dbReference type="ChEBI" id="CHEBI:58349"/>
        <dbReference type="ChEBI" id="CHEBI:78487"/>
        <dbReference type="ChEBI" id="CHEBI:78488"/>
    </reaction>
    <physiologicalReaction direction="left-to-right" evidence="38">
        <dbReference type="Rhea" id="RHEA:41921"/>
    </physiologicalReaction>
</comment>
<evidence type="ECO:0000256" key="31">
    <source>
        <dbReference type="ARBA" id="ARBA00023394"/>
    </source>
</evidence>
<evidence type="ECO:0000256" key="37">
    <source>
        <dbReference type="ARBA" id="ARBA00044883"/>
    </source>
</evidence>
<dbReference type="InterPro" id="IPR001031">
    <property type="entry name" value="Thioesterase"/>
</dbReference>
<dbReference type="EC" id="2.3.1.39" evidence="9"/>
<dbReference type="InterPro" id="IPR011032">
    <property type="entry name" value="GroES-like_sf"/>
</dbReference>
<comment type="catalytic activity">
    <reaction evidence="53">
        <text>(2E)-octenoyl-[ACP] + NADPH + H(+) = octanoyl-[ACP] + NADP(+)</text>
        <dbReference type="Rhea" id="RHEA:41848"/>
        <dbReference type="Rhea" id="RHEA-COMP:9635"/>
        <dbReference type="Rhea" id="RHEA-COMP:9636"/>
        <dbReference type="ChEBI" id="CHEBI:15378"/>
        <dbReference type="ChEBI" id="CHEBI:57783"/>
        <dbReference type="ChEBI" id="CHEBI:58349"/>
        <dbReference type="ChEBI" id="CHEBI:78462"/>
        <dbReference type="ChEBI" id="CHEBI:78463"/>
    </reaction>
    <physiologicalReaction direction="left-to-right" evidence="53">
        <dbReference type="Rhea" id="RHEA:41849"/>
    </physiologicalReaction>
</comment>
<evidence type="ECO:0000256" key="68">
    <source>
        <dbReference type="ARBA" id="ARBA00049533"/>
    </source>
</evidence>
<evidence type="ECO:0000256" key="43">
    <source>
        <dbReference type="ARBA" id="ARBA00047500"/>
    </source>
</evidence>
<comment type="catalytic activity">
    <reaction evidence="28">
        <text>(3R)-hydroxydodecanoyl-[ACP] = (2E)-dodecenoyl-[ACP] + H2O</text>
        <dbReference type="Rhea" id="RHEA:41876"/>
        <dbReference type="Rhea" id="RHEA-COMP:9642"/>
        <dbReference type="Rhea" id="RHEA-COMP:9643"/>
        <dbReference type="ChEBI" id="CHEBI:15377"/>
        <dbReference type="ChEBI" id="CHEBI:78470"/>
        <dbReference type="ChEBI" id="CHEBI:78472"/>
    </reaction>
    <physiologicalReaction direction="left-to-right" evidence="28">
        <dbReference type="Rhea" id="RHEA:41877"/>
    </physiologicalReaction>
</comment>
<evidence type="ECO:0000256" key="54">
    <source>
        <dbReference type="ARBA" id="ARBA00048506"/>
    </source>
</evidence>
<comment type="catalytic activity">
    <reaction evidence="54">
        <text>a fatty acyl-[ACP] + malonyl-[ACP] + H(+) = a 3-oxoacyl-[ACP] + holo-[ACP] + CO2</text>
        <dbReference type="Rhea" id="RHEA:22836"/>
        <dbReference type="Rhea" id="RHEA-COMP:9623"/>
        <dbReference type="Rhea" id="RHEA-COMP:9685"/>
        <dbReference type="Rhea" id="RHEA-COMP:9916"/>
        <dbReference type="Rhea" id="RHEA-COMP:14125"/>
        <dbReference type="ChEBI" id="CHEBI:15378"/>
        <dbReference type="ChEBI" id="CHEBI:16526"/>
        <dbReference type="ChEBI" id="CHEBI:64479"/>
        <dbReference type="ChEBI" id="CHEBI:78449"/>
        <dbReference type="ChEBI" id="CHEBI:78776"/>
        <dbReference type="ChEBI" id="CHEBI:138651"/>
        <dbReference type="EC" id="2.3.1.41"/>
    </reaction>
    <physiologicalReaction direction="left-to-right" evidence="54">
        <dbReference type="Rhea" id="RHEA:22837"/>
    </physiologicalReaction>
</comment>
<comment type="catalytic activity">
    <reaction evidence="55">
        <text>3-oxohexanoyl-[ACP] + NADPH + H(+) = (3R)-hydroxyhexanoyl-[ACP] + NADP(+)</text>
        <dbReference type="Rhea" id="RHEA:41824"/>
        <dbReference type="Rhea" id="RHEA-COMP:9629"/>
        <dbReference type="Rhea" id="RHEA-COMP:9630"/>
        <dbReference type="ChEBI" id="CHEBI:15378"/>
        <dbReference type="ChEBI" id="CHEBI:57783"/>
        <dbReference type="ChEBI" id="CHEBI:58349"/>
        <dbReference type="ChEBI" id="CHEBI:78456"/>
        <dbReference type="ChEBI" id="CHEBI:78457"/>
    </reaction>
    <physiologicalReaction direction="left-to-right" evidence="55">
        <dbReference type="Rhea" id="RHEA:41825"/>
    </physiologicalReaction>
</comment>
<evidence type="ECO:0000256" key="23">
    <source>
        <dbReference type="ARBA" id="ARBA00023098"/>
    </source>
</evidence>
<comment type="catalytic activity">
    <reaction evidence="27">
        <text>(3R)-hydroxyoctanoyl-[ACP] = (2E)-octenoyl-[ACP] + H2O</text>
        <dbReference type="Rhea" id="RHEA:41844"/>
        <dbReference type="Rhea" id="RHEA-COMP:9634"/>
        <dbReference type="Rhea" id="RHEA-COMP:9635"/>
        <dbReference type="ChEBI" id="CHEBI:15377"/>
        <dbReference type="ChEBI" id="CHEBI:78461"/>
        <dbReference type="ChEBI" id="CHEBI:78462"/>
    </reaction>
    <physiologicalReaction direction="left-to-right" evidence="27">
        <dbReference type="Rhea" id="RHEA:41845"/>
    </physiologicalReaction>
</comment>
<keyword evidence="74" id="KW-1185">Reference proteome</keyword>
<comment type="catalytic activity">
    <reaction evidence="47">
        <text>3-oxobutanoyl-[ACP] + NADPH + H(+) = (3R)-hydroxybutanoyl-[ACP] + NADP(+)</text>
        <dbReference type="Rhea" id="RHEA:41804"/>
        <dbReference type="Rhea" id="RHEA-COMP:9625"/>
        <dbReference type="Rhea" id="RHEA-COMP:9626"/>
        <dbReference type="ChEBI" id="CHEBI:15378"/>
        <dbReference type="ChEBI" id="CHEBI:57783"/>
        <dbReference type="ChEBI" id="CHEBI:58349"/>
        <dbReference type="ChEBI" id="CHEBI:78450"/>
        <dbReference type="ChEBI" id="CHEBI:78451"/>
    </reaction>
    <physiologicalReaction direction="left-to-right" evidence="47">
        <dbReference type="Rhea" id="RHEA:41805"/>
    </physiologicalReaction>
</comment>
<dbReference type="InterPro" id="IPR020807">
    <property type="entry name" value="PKS_DH"/>
</dbReference>
<keyword evidence="21" id="KW-0560">Oxidoreductase</keyword>
<comment type="catalytic activity">
    <reaction evidence="33">
        <text>(3R)-hydroxyoctadecanoyl-[ACP] = (2E)-octadecenoyl-[ACP] + H2O</text>
        <dbReference type="Rhea" id="RHEA:41924"/>
        <dbReference type="Rhea" id="RHEA-COMP:9654"/>
        <dbReference type="Rhea" id="RHEA-COMP:9655"/>
        <dbReference type="ChEBI" id="CHEBI:15377"/>
        <dbReference type="ChEBI" id="CHEBI:78488"/>
        <dbReference type="ChEBI" id="CHEBI:78489"/>
    </reaction>
    <physiologicalReaction direction="left-to-right" evidence="33">
        <dbReference type="Rhea" id="RHEA:41925"/>
    </physiologicalReaction>
</comment>
<dbReference type="SMART" id="SM00822">
    <property type="entry name" value="PKS_KR"/>
    <property type="match status" value="1"/>
</dbReference>
<dbReference type="EC" id="1.1.1.100" evidence="5"/>
<dbReference type="InterPro" id="IPR042104">
    <property type="entry name" value="PKS_dehydratase_sf"/>
</dbReference>
<comment type="catalytic activity">
    <reaction evidence="43">
        <text>(2E)-butenoyl-[ACP] + NADPH + H(+) = butanoyl-[ACP] + NADP(+)</text>
        <dbReference type="Rhea" id="RHEA:41812"/>
        <dbReference type="Rhea" id="RHEA-COMP:9627"/>
        <dbReference type="Rhea" id="RHEA-COMP:9628"/>
        <dbReference type="ChEBI" id="CHEBI:15378"/>
        <dbReference type="ChEBI" id="CHEBI:57783"/>
        <dbReference type="ChEBI" id="CHEBI:58349"/>
        <dbReference type="ChEBI" id="CHEBI:78453"/>
        <dbReference type="ChEBI" id="CHEBI:78454"/>
    </reaction>
    <physiologicalReaction direction="left-to-right" evidence="43">
        <dbReference type="Rhea" id="RHEA:41813"/>
    </physiologicalReaction>
</comment>
<keyword evidence="14" id="KW-0808">Transferase</keyword>
<dbReference type="SUPFAM" id="SSF50129">
    <property type="entry name" value="GroES-like"/>
    <property type="match status" value="1"/>
</dbReference>
<evidence type="ECO:0000256" key="25">
    <source>
        <dbReference type="ARBA" id="ARBA00023239"/>
    </source>
</evidence>
<organism evidence="73 74">
    <name type="scientific">Cyprinus carpio</name>
    <name type="common">Common carp</name>
    <dbReference type="NCBI Taxonomy" id="7962"/>
    <lineage>
        <taxon>Eukaryota</taxon>
        <taxon>Metazoa</taxon>
        <taxon>Chordata</taxon>
        <taxon>Craniata</taxon>
        <taxon>Vertebrata</taxon>
        <taxon>Euteleostomi</taxon>
        <taxon>Actinopterygii</taxon>
        <taxon>Neopterygii</taxon>
        <taxon>Teleostei</taxon>
        <taxon>Ostariophysi</taxon>
        <taxon>Cypriniformes</taxon>
        <taxon>Cyprinidae</taxon>
        <taxon>Cyprininae</taxon>
        <taxon>Cyprinus</taxon>
    </lineage>
</organism>
<evidence type="ECO:0000256" key="49">
    <source>
        <dbReference type="ARBA" id="ARBA00048051"/>
    </source>
</evidence>
<evidence type="ECO:0000256" key="53">
    <source>
        <dbReference type="ARBA" id="ARBA00048420"/>
    </source>
</evidence>
<dbReference type="InterPro" id="IPR014030">
    <property type="entry name" value="Ketoacyl_synth_N"/>
</dbReference>
<dbReference type="InterPro" id="IPR049552">
    <property type="entry name" value="PKS_DH_N"/>
</dbReference>
<evidence type="ECO:0000256" key="66">
    <source>
        <dbReference type="ARBA" id="ARBA00049449"/>
    </source>
</evidence>
<proteinExistence type="predicted"/>
<dbReference type="Gene3D" id="3.40.47.10">
    <property type="match status" value="1"/>
</dbReference>
<dbReference type="Pfam" id="PF00975">
    <property type="entry name" value="Thioesterase"/>
    <property type="match status" value="1"/>
</dbReference>
<dbReference type="InterPro" id="IPR036736">
    <property type="entry name" value="ACP-like_sf"/>
</dbReference>
<dbReference type="InterPro" id="IPR029063">
    <property type="entry name" value="SAM-dependent_MTases_sf"/>
</dbReference>
<evidence type="ECO:0000256" key="35">
    <source>
        <dbReference type="ARBA" id="ARBA00023402"/>
    </source>
</evidence>
<dbReference type="Pfam" id="PF00550">
    <property type="entry name" value="PP-binding"/>
    <property type="match status" value="1"/>
</dbReference>
<dbReference type="Gene3D" id="3.40.50.720">
    <property type="entry name" value="NAD(P)-binding Rossmann-like Domain"/>
    <property type="match status" value="1"/>
</dbReference>
<dbReference type="InterPro" id="IPR014031">
    <property type="entry name" value="Ketoacyl_synth_C"/>
</dbReference>
<evidence type="ECO:0000256" key="30">
    <source>
        <dbReference type="ARBA" id="ARBA00023388"/>
    </source>
</evidence>
<evidence type="ECO:0000256" key="46">
    <source>
        <dbReference type="ARBA" id="ARBA00047897"/>
    </source>
</evidence>
<dbReference type="InterPro" id="IPR014043">
    <property type="entry name" value="Acyl_transferase_dom"/>
</dbReference>
<keyword evidence="15" id="KW-0702">S-nitrosylation</keyword>
<dbReference type="Gene3D" id="3.40.366.10">
    <property type="entry name" value="Malonyl-Coenzyme A Acyl Carrier Protein, domain 2"/>
    <property type="match status" value="1"/>
</dbReference>
<comment type="catalytic activity">
    <reaction evidence="51">
        <text>tetradecanoyl-[ACP] + H2O = tetradecanoate + holo-[ACP] + H(+)</text>
        <dbReference type="Rhea" id="RHEA:30123"/>
        <dbReference type="Rhea" id="RHEA-COMP:9648"/>
        <dbReference type="Rhea" id="RHEA-COMP:9685"/>
        <dbReference type="ChEBI" id="CHEBI:15377"/>
        <dbReference type="ChEBI" id="CHEBI:15378"/>
        <dbReference type="ChEBI" id="CHEBI:30807"/>
        <dbReference type="ChEBI" id="CHEBI:64479"/>
        <dbReference type="ChEBI" id="CHEBI:78477"/>
        <dbReference type="EC" id="3.1.2.14"/>
    </reaction>
    <physiologicalReaction direction="left-to-right" evidence="51">
        <dbReference type="Rhea" id="RHEA:30124"/>
    </physiologicalReaction>
</comment>
<comment type="catalytic activity">
    <reaction evidence="63">
        <text>3-oxododecanoyl-[ACP] + NADPH + H(+) = (3R)-hydroxydodecanoyl-[ACP] + NADP(+)</text>
        <dbReference type="Rhea" id="RHEA:41872"/>
        <dbReference type="Rhea" id="RHEA-COMP:9641"/>
        <dbReference type="Rhea" id="RHEA-COMP:9642"/>
        <dbReference type="ChEBI" id="CHEBI:15378"/>
        <dbReference type="ChEBI" id="CHEBI:57783"/>
        <dbReference type="ChEBI" id="CHEBI:58349"/>
        <dbReference type="ChEBI" id="CHEBI:78469"/>
        <dbReference type="ChEBI" id="CHEBI:78470"/>
    </reaction>
    <physiologicalReaction direction="left-to-right" evidence="63">
        <dbReference type="Rhea" id="RHEA:41873"/>
    </physiologicalReaction>
</comment>
<keyword evidence="16" id="KW-0378">Hydrolase</keyword>
<evidence type="ECO:0000256" key="59">
    <source>
        <dbReference type="ARBA" id="ARBA00048935"/>
    </source>
</evidence>
<feature type="region of interest" description="C-terminal hotdog fold" evidence="69">
    <location>
        <begin position="976"/>
        <end position="1102"/>
    </location>
</feature>
<evidence type="ECO:0000256" key="69">
    <source>
        <dbReference type="PROSITE-ProRule" id="PRU01363"/>
    </source>
</evidence>
<evidence type="ECO:0000259" key="71">
    <source>
        <dbReference type="PROSITE" id="PS52004"/>
    </source>
</evidence>
<comment type="catalytic activity">
    <reaction evidence="37">
        <text>acetyl-CoA + n malonyl-CoA + 2n NADPH + 2n H(+) = a long-chain fatty acid + (n+1) CoA + n CO2 + 2n NADP(+).</text>
        <dbReference type="EC" id="2.3.1.85"/>
    </reaction>
</comment>
<keyword evidence="11" id="KW-0596">Phosphopantetheine</keyword>
<dbReference type="InterPro" id="IPR050091">
    <property type="entry name" value="PKS_NRPS_Biosynth_Enz"/>
</dbReference>
<evidence type="ECO:0000256" key="21">
    <source>
        <dbReference type="ARBA" id="ARBA00023002"/>
    </source>
</evidence>
<evidence type="ECO:0000256" key="60">
    <source>
        <dbReference type="ARBA" id="ARBA00049019"/>
    </source>
</evidence>
<evidence type="ECO:0000256" key="52">
    <source>
        <dbReference type="ARBA" id="ARBA00048404"/>
    </source>
</evidence>
<dbReference type="GO" id="GO:0141148">
    <property type="term" value="F:enoyl-[acyl-carrier-protein] reductase (NADPH) activity"/>
    <property type="evidence" value="ECO:0007669"/>
    <property type="project" value="UniProtKB-EC"/>
</dbReference>
<dbReference type="Pfam" id="PF00109">
    <property type="entry name" value="ketoacyl-synt"/>
    <property type="match status" value="1"/>
</dbReference>
<comment type="catalytic activity">
    <reaction evidence="68">
        <text>octanoyl-[ACP] + malonyl-[ACP] + H(+) = 3-oxodecanoyl-[ACP] + holo-[ACP] + CO2</text>
        <dbReference type="Rhea" id="RHEA:41852"/>
        <dbReference type="Rhea" id="RHEA-COMP:9623"/>
        <dbReference type="Rhea" id="RHEA-COMP:9636"/>
        <dbReference type="Rhea" id="RHEA-COMP:9637"/>
        <dbReference type="Rhea" id="RHEA-COMP:9685"/>
        <dbReference type="ChEBI" id="CHEBI:15378"/>
        <dbReference type="ChEBI" id="CHEBI:16526"/>
        <dbReference type="ChEBI" id="CHEBI:64479"/>
        <dbReference type="ChEBI" id="CHEBI:78449"/>
        <dbReference type="ChEBI" id="CHEBI:78463"/>
        <dbReference type="ChEBI" id="CHEBI:78464"/>
    </reaction>
    <physiologicalReaction direction="left-to-right" evidence="68">
        <dbReference type="Rhea" id="RHEA:41853"/>
    </physiologicalReaction>
</comment>
<evidence type="ECO:0000256" key="65">
    <source>
        <dbReference type="ARBA" id="ARBA00049422"/>
    </source>
</evidence>
<dbReference type="SUPFAM" id="SSF55048">
    <property type="entry name" value="Probable ACP-binding domain of malonyl-CoA ACP transacylase"/>
    <property type="match status" value="1"/>
</dbReference>
<evidence type="ECO:0000256" key="50">
    <source>
        <dbReference type="ARBA" id="ARBA00048281"/>
    </source>
</evidence>
<dbReference type="EC" id="1.3.1.39" evidence="2"/>
<comment type="catalytic activity">
    <reaction evidence="58">
        <text>hexadecanoyl-[ACP] + H2O = hexadecanoate + holo-[ACP] + H(+)</text>
        <dbReference type="Rhea" id="RHEA:41932"/>
        <dbReference type="Rhea" id="RHEA-COMP:9652"/>
        <dbReference type="Rhea" id="RHEA-COMP:9685"/>
        <dbReference type="ChEBI" id="CHEBI:7896"/>
        <dbReference type="ChEBI" id="CHEBI:15377"/>
        <dbReference type="ChEBI" id="CHEBI:15378"/>
        <dbReference type="ChEBI" id="CHEBI:64479"/>
        <dbReference type="ChEBI" id="CHEBI:78483"/>
        <dbReference type="EC" id="3.1.2.14"/>
    </reaction>
    <physiologicalReaction direction="left-to-right" evidence="58">
        <dbReference type="Rhea" id="RHEA:41933"/>
    </physiologicalReaction>
</comment>
<evidence type="ECO:0000256" key="10">
    <source>
        <dbReference type="ARBA" id="ARBA00018769"/>
    </source>
</evidence>
<dbReference type="GO" id="GO:0019171">
    <property type="term" value="F:(3R)-hydroxyacyl-[acyl-carrier-protein] dehydratase activity"/>
    <property type="evidence" value="ECO:0007669"/>
    <property type="project" value="UniProtKB-EC"/>
</dbReference>
<comment type="catalytic activity">
    <reaction evidence="35">
        <text>(3R)-hydroxybutanoyl-[ACP] = (2E)-butenoyl-[ACP] + H2O</text>
        <dbReference type="Rhea" id="RHEA:41808"/>
        <dbReference type="Rhea" id="RHEA-COMP:9626"/>
        <dbReference type="Rhea" id="RHEA-COMP:9627"/>
        <dbReference type="ChEBI" id="CHEBI:15377"/>
        <dbReference type="ChEBI" id="CHEBI:78451"/>
        <dbReference type="ChEBI" id="CHEBI:78453"/>
    </reaction>
    <physiologicalReaction direction="left-to-right" evidence="35">
        <dbReference type="Rhea" id="RHEA:41809"/>
    </physiologicalReaction>
</comment>
<comment type="catalytic activity">
    <reaction evidence="59">
        <text>3-oxotetradecanoyl-[ACP] + NADPH + H(+) = (3R)-hydroxytetradecanoyl-[ACP] + NADP(+)</text>
        <dbReference type="Rhea" id="RHEA:41888"/>
        <dbReference type="Rhea" id="RHEA-COMP:9645"/>
        <dbReference type="Rhea" id="RHEA-COMP:9646"/>
        <dbReference type="ChEBI" id="CHEBI:15378"/>
        <dbReference type="ChEBI" id="CHEBI:57783"/>
        <dbReference type="ChEBI" id="CHEBI:58349"/>
        <dbReference type="ChEBI" id="CHEBI:78473"/>
        <dbReference type="ChEBI" id="CHEBI:78474"/>
    </reaction>
    <physiologicalReaction direction="left-to-right" evidence="59">
        <dbReference type="Rhea" id="RHEA:41889"/>
    </physiologicalReaction>
</comment>
<feature type="domain" description="Carrier" evidence="70">
    <location>
        <begin position="2118"/>
        <end position="2198"/>
    </location>
</feature>
<evidence type="ECO:0000256" key="11">
    <source>
        <dbReference type="ARBA" id="ARBA00022450"/>
    </source>
</evidence>
<comment type="catalytic activity">
    <reaction evidence="30">
        <text>(3R)-hydroxydecanoyl-[ACP] = (2E)-decenoyl-[ACP] + H2O</text>
        <dbReference type="Rhea" id="RHEA:41860"/>
        <dbReference type="Rhea" id="RHEA-COMP:9638"/>
        <dbReference type="Rhea" id="RHEA-COMP:9639"/>
        <dbReference type="ChEBI" id="CHEBI:15377"/>
        <dbReference type="ChEBI" id="CHEBI:78466"/>
        <dbReference type="ChEBI" id="CHEBI:78467"/>
    </reaction>
    <physiologicalReaction direction="left-to-right" evidence="30">
        <dbReference type="Rhea" id="RHEA:41861"/>
    </physiologicalReaction>
</comment>
<dbReference type="Proteomes" id="UP000694427">
    <property type="component" value="Unplaced"/>
</dbReference>
<keyword evidence="17" id="KW-0276">Fatty acid metabolism</keyword>
<keyword evidence="22" id="KW-0520">NAD</keyword>
<evidence type="ECO:0000256" key="15">
    <source>
        <dbReference type="ARBA" id="ARBA00022799"/>
    </source>
</evidence>
<dbReference type="SMART" id="SM00823">
    <property type="entry name" value="PKS_PP"/>
    <property type="match status" value="1"/>
</dbReference>
<dbReference type="Gene3D" id="3.40.50.1820">
    <property type="entry name" value="alpha/beta hydrolase"/>
    <property type="match status" value="2"/>
</dbReference>
<keyword evidence="24" id="KW-0275">Fatty acid biosynthesis</keyword>
<dbReference type="InterPro" id="IPR001227">
    <property type="entry name" value="Ac_transferase_dom_sf"/>
</dbReference>
<dbReference type="CDD" id="cd05195">
    <property type="entry name" value="enoyl_red"/>
    <property type="match status" value="1"/>
</dbReference>
<dbReference type="SUPFAM" id="SSF47336">
    <property type="entry name" value="ACP-like"/>
    <property type="match status" value="1"/>
</dbReference>
<keyword evidence="18" id="KW-0521">NADP</keyword>
<comment type="catalytic activity">
    <reaction evidence="48">
        <text>acetyl-[ACP] + malonyl-[ACP] + H(+) = 3-oxobutanoyl-[ACP] + holo-[ACP] + CO2</text>
        <dbReference type="Rhea" id="RHEA:41800"/>
        <dbReference type="Rhea" id="RHEA-COMP:9621"/>
        <dbReference type="Rhea" id="RHEA-COMP:9623"/>
        <dbReference type="Rhea" id="RHEA-COMP:9625"/>
        <dbReference type="Rhea" id="RHEA-COMP:9685"/>
        <dbReference type="ChEBI" id="CHEBI:15378"/>
        <dbReference type="ChEBI" id="CHEBI:16526"/>
        <dbReference type="ChEBI" id="CHEBI:64479"/>
        <dbReference type="ChEBI" id="CHEBI:78446"/>
        <dbReference type="ChEBI" id="CHEBI:78449"/>
        <dbReference type="ChEBI" id="CHEBI:78450"/>
    </reaction>
    <physiologicalReaction direction="left-to-right" evidence="48">
        <dbReference type="Rhea" id="RHEA:41801"/>
    </physiologicalReaction>
</comment>
<dbReference type="FunFam" id="3.40.47.10:FF:000033">
    <property type="entry name" value="Fatty acid synthase"/>
    <property type="match status" value="1"/>
</dbReference>
<evidence type="ECO:0000256" key="12">
    <source>
        <dbReference type="ARBA" id="ARBA00022516"/>
    </source>
</evidence>
<comment type="catalytic activity">
    <reaction evidence="50">
        <text>(2E)-dodecenoyl-[ACP] + NADPH + H(+) = dodecanoyl-[ACP] + NADP(+)</text>
        <dbReference type="Rhea" id="RHEA:41880"/>
        <dbReference type="Rhea" id="RHEA-COMP:9643"/>
        <dbReference type="Rhea" id="RHEA-COMP:9644"/>
        <dbReference type="ChEBI" id="CHEBI:15378"/>
        <dbReference type="ChEBI" id="CHEBI:57783"/>
        <dbReference type="ChEBI" id="CHEBI:58349"/>
        <dbReference type="ChEBI" id="CHEBI:65264"/>
        <dbReference type="ChEBI" id="CHEBI:78472"/>
    </reaction>
    <physiologicalReaction direction="left-to-right" evidence="50">
        <dbReference type="Rhea" id="RHEA:41881"/>
    </physiologicalReaction>
</comment>
<dbReference type="SUPFAM" id="SSF53901">
    <property type="entry name" value="Thiolase-like"/>
    <property type="match status" value="1"/>
</dbReference>
<reference evidence="73" key="2">
    <citation type="submission" date="2025-09" db="UniProtKB">
        <authorList>
            <consortium name="Ensembl"/>
        </authorList>
    </citation>
    <scope>IDENTIFICATION</scope>
</reference>
<dbReference type="Gene3D" id="1.10.1200.10">
    <property type="entry name" value="ACP-like"/>
    <property type="match status" value="1"/>
</dbReference>
<dbReference type="InterPro" id="IPR009081">
    <property type="entry name" value="PP-bd_ACP"/>
</dbReference>
<dbReference type="InterPro" id="IPR036291">
    <property type="entry name" value="NAD(P)-bd_dom_sf"/>
</dbReference>
<dbReference type="Pfam" id="PF16197">
    <property type="entry name" value="KAsynt_C_assoc"/>
    <property type="match status" value="1"/>
</dbReference>
<sequence length="2504" mass="273603">MEDIVIAGISGRLPESNNLEEFWQNLFNGVDMVTEDDRRWKPGLYGLPGRNGKLKEIDRFDAAFFGVHPKQAHTMDPQLRLMLEISYEAIVDGGINPVSMRGSKTGVYIGVSGSEAGEAFSKDPEELLGYSMTGCQRAMFANRLSYFFDFNGPSTAIDTACSSSLLALENAFNAIRNGQCDAALVGGVNLLLKPNTSVQFMKLGMLSPEGTCKSFDASGNGYCRSEAAVAVLLTKKSMAKRIYSTVLNAGNNTDGYKEQGVTFPSGEMQRRLVSSLYQDANISPEQVEYIEAHGTGTKVGDPQEVNGIVSVFCQSQRDPLLIGSTKSNMGHPEPASGLAALAKVVLSLEHGVWAPNIHFHDPNPDIPALTDGRVHVVSEPIPVRGGIVGINSFGFGGSNVHVILRPHGSKSLAQAAQPSVPRLLQASGRTEEAVTTLLNNAQQHKDNPSYLSLLNDVSGVPTAAMPYRGYALIGAQGELTEVQQAQPTPRPLWYICSGMGTQWAGMGRSLMQLPEFRESIQRSDVALKDIGLCVSRLLMDADESTFEDTVHAFVGLAAIQVAQIDMLQKMGLQPDGIVGHSVGELACGYADGSLSHSEAILAAYWRGRCIKEANLPPGGMAAVGLTWEECKAQCPQGVVPACHNAEDTVTISGPQDSVSKFVAQLKESGVFAKEVRSAGVAFHSYYMASIAPALLSALQNVIKSPRLRSARWISTSIPQKDWESPLALYSSAEYHVNNLVSPVLFQEGLNFVPDNAVVVEIAPHALLQAILKRSLKPTCSILPLMKRGHANNLEFFLSHVGKIYMNGINVDSNKLYPSVEYPVPTGTPLISPHIQWDHSQVWDVPKVEDFPAGSGGSTSATVYNIDMNPESPDYYMIGHCIDGRVLYPATGYLVLAWRTLMRSLGAVMEHTPVIFEDVTIHRATILPKTGSVQLEVRLMPATNRFEVSENGNLAVSVFKTHDHTGILVVSDKEDSKLLLKAGDIYKELRLRGYDYGKTFQGILESNNAGDYGKLHWTGNWVTFLDTMLQMIVVGLSGRSLRLPTRIRSVCVDPRLHEERVNEYADDQKAVDVHVNRCLDNITAGGVQICGLHATVAPRRQQQQTPPTLEEFAFVPYVDSDCLRTYEKLGDQLRHCKGLIQHLQRKLANQGVKISIPGLESATESQLIEAEAEKGLLRLLSVLCRLELNGNLRSELEQMVEKERDCLLQDPLLNGLLDSQALRHCLDTALENSTLGKLKVVEALAADGRVFSRAVGLLNIQPMMRLDYTASDVSIDQLSAHQSSLEEQGISTAQWDPLQGPATGGLDGADLVVCNCVSGHTANPALLIENLTSAVREGGFVLLHTLLRGDTLGETVAFLTSQNNQEGLLTQTEWEELFQKASLNVVMLRKSFYGSALFLCHKHQQSSPDQPILIFVDPTDYKWVETLKSTLAESSDIPVWLIATKGHNGVVGMVNCLRQEPGGNRIECFVDADVPSLVPTQKEMKALLKKDLVMNVYRDGQWGVFRHQFEELTEQAYVNVLTRGDLSSLRWIASPLRHFIPSNPNVQLCRVYFSSLNFRDIMLATGKLPPDAIPGDIALQQCMLGMEFSGRDPSGRRVMGLLPAKGLATCVDADKHFLWDVPSNVFLQNSLLSGAVFMYRTLEQAASVPVVYATAYYSLVVRGRLRPGESVLIHSGSGGVGQAAIAIALSMRCRVFTTVGSGEKKAYLQERFPQLTAESFANSRDASFEQHVMLQTQGKGVDLVLNSLAEEKLQASLRCLARHGRFLEIGKYDLSNNTPLGMALFLKNVAFHGILLDALFEEGNREWEEVSELLKKGIASGVVQPLRTTVFERNQVEDAFRYMAQGKHIGKVLLQVRSEETSSTVPAASPLYIPAICRTFFPASLSYIITGGLGGFGLELAQWLTERGARKLVLTSRSGIRNGYQAKRVREWQAMGIQVLVSTSDVSSMAGTERLINEACRLGPVGGIFHLAMVLKDGMLENLTPQHFTDVNKPKYGGTINLDSVTRQKCPELQHFVVFSSVSCGRGNAGQSNYGFANSTMERVCEQRRHDNLPGLAIQWGAIGDVGVVLETMGGNDAVIGGTLPQRMSSCLEVLDRFLCQQRPVMSSFVLAEKVVVAKGEGSGQRDLVEAVAHILGVRDVSSLNADASLADLGLDSLMGVEVRQTLERDYDIVMAMREIRQLTINKLRELSNQSGGKEAAPAKRSGAQALLESDLSLMLVNPDGPTVAPLNEVQSAERPLFLIHPIEGSIAAFRTLTSKLSVPCYGLQCTKAAPLDSIQNLAAYYMECVRQVQPEGPYRIAGYSFGACVAFEMCSQLQAAKCPVEYLFLFDGSHSYVAAYTQSYRAKLTPGKESEAETEALCAFIQQFTGIEYNKLLETLLPLSDLEARVNKAVDLITSSHKNVSRDMLHFAASTFYHKLKAADRYVPTSKYHGNVTLLRAKASSEYSDGLGSDYKLHEVCDGKVSVHVIEGDHRTFLEGEGVESISGIIHSSLAEPRVSTREG</sequence>
<dbReference type="SMART" id="SM00826">
    <property type="entry name" value="PKS_DH"/>
    <property type="match status" value="1"/>
</dbReference>
<dbReference type="SMART" id="SM00827">
    <property type="entry name" value="PKS_AT"/>
    <property type="match status" value="1"/>
</dbReference>
<evidence type="ECO:0000256" key="4">
    <source>
        <dbReference type="ARBA" id="ARBA00012873"/>
    </source>
</evidence>
<evidence type="ECO:0000259" key="72">
    <source>
        <dbReference type="PROSITE" id="PS52019"/>
    </source>
</evidence>
<feature type="region of interest" description="N-terminal hotdog fold" evidence="69">
    <location>
        <begin position="845"/>
        <end position="960"/>
    </location>
</feature>
<dbReference type="EC" id="2.3.1.38" evidence="8"/>
<evidence type="ECO:0000256" key="22">
    <source>
        <dbReference type="ARBA" id="ARBA00023027"/>
    </source>
</evidence>
<dbReference type="PANTHER" id="PTHR43775:SF7">
    <property type="entry name" value="FATTY ACID SYNTHASE"/>
    <property type="match status" value="1"/>
</dbReference>
<dbReference type="InterPro" id="IPR018201">
    <property type="entry name" value="Ketoacyl_synth_AS"/>
</dbReference>
<dbReference type="Gene3D" id="3.10.129.110">
    <property type="entry name" value="Polyketide synthase dehydratase"/>
    <property type="match status" value="1"/>
</dbReference>
<dbReference type="InterPro" id="IPR020841">
    <property type="entry name" value="PKS_Beta-ketoAc_synthase_dom"/>
</dbReference>
<dbReference type="PROSITE" id="PS52019">
    <property type="entry name" value="PKS_MFAS_DH"/>
    <property type="match status" value="1"/>
</dbReference>
<comment type="catalytic activity">
    <reaction evidence="61">
        <text>decanoyl-[ACP] + malonyl-[ACP] + H(+) = 3-oxododecanoyl-[ACP] + holo-[ACP] + CO2</text>
        <dbReference type="Rhea" id="RHEA:41868"/>
        <dbReference type="Rhea" id="RHEA-COMP:9623"/>
        <dbReference type="Rhea" id="RHEA-COMP:9640"/>
        <dbReference type="Rhea" id="RHEA-COMP:9641"/>
        <dbReference type="Rhea" id="RHEA-COMP:9685"/>
        <dbReference type="ChEBI" id="CHEBI:15378"/>
        <dbReference type="ChEBI" id="CHEBI:16526"/>
        <dbReference type="ChEBI" id="CHEBI:64479"/>
        <dbReference type="ChEBI" id="CHEBI:78449"/>
        <dbReference type="ChEBI" id="CHEBI:78468"/>
        <dbReference type="ChEBI" id="CHEBI:78469"/>
    </reaction>
    <physiologicalReaction direction="left-to-right" evidence="61">
        <dbReference type="Rhea" id="RHEA:41869"/>
    </physiologicalReaction>
</comment>
<keyword evidence="19" id="KW-0663">Pyridoxal phosphate</keyword>
<dbReference type="EC" id="2.3.1.41" evidence="7"/>
<comment type="catalytic activity">
    <reaction evidence="31">
        <text>a (3R)-hydroxyacyl-[ACP] = a (2E)-enoyl-[ACP] + H2O</text>
        <dbReference type="Rhea" id="RHEA:13097"/>
        <dbReference type="Rhea" id="RHEA-COMP:9925"/>
        <dbReference type="Rhea" id="RHEA-COMP:9945"/>
        <dbReference type="ChEBI" id="CHEBI:15377"/>
        <dbReference type="ChEBI" id="CHEBI:78784"/>
        <dbReference type="ChEBI" id="CHEBI:78827"/>
        <dbReference type="EC" id="4.2.1.59"/>
    </reaction>
    <physiologicalReaction direction="left-to-right" evidence="31">
        <dbReference type="Rhea" id="RHEA:13098"/>
    </physiologicalReaction>
</comment>
<keyword evidence="23" id="KW-0443">Lipid metabolism</keyword>
<comment type="catalytic activity">
    <reaction evidence="60">
        <text>(2E)-octadecenoyl-[ACP] + NADPH + H(+) = octadecanoyl-[ACP] + NADP(+)</text>
        <dbReference type="Rhea" id="RHEA:41928"/>
        <dbReference type="Rhea" id="RHEA-COMP:9655"/>
        <dbReference type="Rhea" id="RHEA-COMP:9656"/>
        <dbReference type="ChEBI" id="CHEBI:15378"/>
        <dbReference type="ChEBI" id="CHEBI:57783"/>
        <dbReference type="ChEBI" id="CHEBI:58349"/>
        <dbReference type="ChEBI" id="CHEBI:78489"/>
        <dbReference type="ChEBI" id="CHEBI:78495"/>
    </reaction>
    <physiologicalReaction direction="left-to-right" evidence="60">
        <dbReference type="Rhea" id="RHEA:41929"/>
    </physiologicalReaction>
</comment>
<dbReference type="FunFam" id="3.40.50.1820:FF:000059">
    <property type="entry name" value="Fatty acid synthase"/>
    <property type="match status" value="1"/>
</dbReference>
<dbReference type="SMART" id="SM00829">
    <property type="entry name" value="PKS_ER"/>
    <property type="match status" value="1"/>
</dbReference>
<dbReference type="FunFam" id="3.40.50.1820:FF:000105">
    <property type="entry name" value="Fatty acid synthase"/>
    <property type="match status" value="1"/>
</dbReference>
<dbReference type="InterPro" id="IPR057326">
    <property type="entry name" value="KR_dom"/>
</dbReference>
<evidence type="ECO:0000256" key="7">
    <source>
        <dbReference type="ARBA" id="ARBA00013191"/>
    </source>
</evidence>
<evidence type="ECO:0000256" key="38">
    <source>
        <dbReference type="ARBA" id="ARBA00047300"/>
    </source>
</evidence>
<dbReference type="InterPro" id="IPR016039">
    <property type="entry name" value="Thiolase-like"/>
</dbReference>
<dbReference type="InterPro" id="IPR049900">
    <property type="entry name" value="PKS_mFAS_DH"/>
</dbReference>
<comment type="catalytic activity">
    <reaction evidence="44">
        <text>dodecanoyl-[ACP] + malonyl-[ACP] + H(+) = 3-oxotetradecanoyl-[ACP] + holo-[ACP] + CO2</text>
        <dbReference type="Rhea" id="RHEA:41884"/>
        <dbReference type="Rhea" id="RHEA-COMP:9623"/>
        <dbReference type="Rhea" id="RHEA-COMP:9644"/>
        <dbReference type="Rhea" id="RHEA-COMP:9645"/>
        <dbReference type="Rhea" id="RHEA-COMP:9685"/>
        <dbReference type="ChEBI" id="CHEBI:15378"/>
        <dbReference type="ChEBI" id="CHEBI:16526"/>
        <dbReference type="ChEBI" id="CHEBI:64479"/>
        <dbReference type="ChEBI" id="CHEBI:65264"/>
        <dbReference type="ChEBI" id="CHEBI:78449"/>
        <dbReference type="ChEBI" id="CHEBI:78473"/>
    </reaction>
    <physiologicalReaction direction="left-to-right" evidence="44">
        <dbReference type="Rhea" id="RHEA:41885"/>
    </physiologicalReaction>
</comment>
<dbReference type="InterPro" id="IPR006162">
    <property type="entry name" value="Ppantetheine_attach_site"/>
</dbReference>
<comment type="catalytic activity">
    <reaction evidence="29">
        <text>(3R)-hydroxyhexanoyl-[ACP] = (2E)-hexenoyl-[ACP] + H2O</text>
        <dbReference type="Rhea" id="RHEA:41828"/>
        <dbReference type="Rhea" id="RHEA-COMP:9630"/>
        <dbReference type="Rhea" id="RHEA-COMP:9631"/>
        <dbReference type="ChEBI" id="CHEBI:15377"/>
        <dbReference type="ChEBI" id="CHEBI:78457"/>
        <dbReference type="ChEBI" id="CHEBI:78458"/>
    </reaction>
    <physiologicalReaction direction="left-to-right" evidence="29">
        <dbReference type="Rhea" id="RHEA:41829"/>
    </physiologicalReaction>
</comment>
<evidence type="ECO:0000256" key="55">
    <source>
        <dbReference type="ARBA" id="ARBA00048571"/>
    </source>
</evidence>
<dbReference type="Gene3D" id="3.40.50.150">
    <property type="entry name" value="Vaccinia Virus protein VP39"/>
    <property type="match status" value="1"/>
</dbReference>
<dbReference type="Pfam" id="PF21089">
    <property type="entry name" value="PKS_DH_N"/>
    <property type="match status" value="1"/>
</dbReference>
<feature type="active site" description="Proton donor; for dehydratase activity" evidence="69">
    <location>
        <position position="1025"/>
    </location>
</feature>
<dbReference type="PROSITE" id="PS00012">
    <property type="entry name" value="PHOSPHOPANTETHEINE"/>
    <property type="match status" value="1"/>
</dbReference>
<dbReference type="InterPro" id="IPR013968">
    <property type="entry name" value="PKS_KR"/>
</dbReference>
<evidence type="ECO:0000256" key="3">
    <source>
        <dbReference type="ARBA" id="ARBA00012480"/>
    </source>
</evidence>
<dbReference type="GO" id="GO:0004314">
    <property type="term" value="F:[acyl-carrier-protein] S-malonyltransferase activity"/>
    <property type="evidence" value="ECO:0007669"/>
    <property type="project" value="UniProtKB-EC"/>
</dbReference>
<dbReference type="Pfam" id="PF00698">
    <property type="entry name" value="Acyl_transf_1"/>
    <property type="match status" value="1"/>
</dbReference>
<dbReference type="GO" id="GO:0031177">
    <property type="term" value="F:phosphopantetheine binding"/>
    <property type="evidence" value="ECO:0007669"/>
    <property type="project" value="InterPro"/>
</dbReference>
<evidence type="ECO:0000256" key="18">
    <source>
        <dbReference type="ARBA" id="ARBA00022857"/>
    </source>
</evidence>
<dbReference type="GO" id="GO:0016297">
    <property type="term" value="F:fatty acyl-[ACP] hydrolase activity"/>
    <property type="evidence" value="ECO:0007669"/>
    <property type="project" value="UniProtKB-EC"/>
</dbReference>
<dbReference type="FunFam" id="3.40.50.720:FF:000209">
    <property type="entry name" value="Polyketide synthase Pks12"/>
    <property type="match status" value="1"/>
</dbReference>
<accession>A0A8C1G0M2</accession>
<comment type="catalytic activity">
    <reaction evidence="57">
        <text>holo-[ACP] + acetyl-CoA = acetyl-[ACP] + CoA</text>
        <dbReference type="Rhea" id="RHEA:41788"/>
        <dbReference type="Rhea" id="RHEA-COMP:9621"/>
        <dbReference type="Rhea" id="RHEA-COMP:9685"/>
        <dbReference type="ChEBI" id="CHEBI:57287"/>
        <dbReference type="ChEBI" id="CHEBI:57288"/>
        <dbReference type="ChEBI" id="CHEBI:64479"/>
        <dbReference type="ChEBI" id="CHEBI:78446"/>
        <dbReference type="EC" id="2.3.1.38"/>
    </reaction>
    <physiologicalReaction direction="left-to-right" evidence="57">
        <dbReference type="Rhea" id="RHEA:41789"/>
    </physiologicalReaction>
</comment>
<dbReference type="PROSITE" id="PS50075">
    <property type="entry name" value="CARRIER"/>
    <property type="match status" value="1"/>
</dbReference>